<organism evidence="1 2">
    <name type="scientific">Stephania yunnanensis</name>
    <dbReference type="NCBI Taxonomy" id="152371"/>
    <lineage>
        <taxon>Eukaryota</taxon>
        <taxon>Viridiplantae</taxon>
        <taxon>Streptophyta</taxon>
        <taxon>Embryophyta</taxon>
        <taxon>Tracheophyta</taxon>
        <taxon>Spermatophyta</taxon>
        <taxon>Magnoliopsida</taxon>
        <taxon>Ranunculales</taxon>
        <taxon>Menispermaceae</taxon>
        <taxon>Menispermoideae</taxon>
        <taxon>Cissampelideae</taxon>
        <taxon>Stephania</taxon>
    </lineage>
</organism>
<dbReference type="AlphaFoldDB" id="A0AAP0IHA7"/>
<gene>
    <name evidence="1" type="ORF">Syun_022144</name>
</gene>
<reference evidence="1 2" key="1">
    <citation type="submission" date="2024-01" db="EMBL/GenBank/DDBJ databases">
        <title>Genome assemblies of Stephania.</title>
        <authorList>
            <person name="Yang L."/>
        </authorList>
    </citation>
    <scope>NUCLEOTIDE SEQUENCE [LARGE SCALE GENOMIC DNA]</scope>
    <source>
        <strain evidence="1">YNDBR</strain>
        <tissue evidence="1">Leaf</tissue>
    </source>
</reference>
<protein>
    <submittedName>
        <fullName evidence="1">Uncharacterized protein</fullName>
    </submittedName>
</protein>
<dbReference type="EMBL" id="JBBNAF010000009">
    <property type="protein sequence ID" value="KAK9115347.1"/>
    <property type="molecule type" value="Genomic_DNA"/>
</dbReference>
<dbReference type="Proteomes" id="UP001420932">
    <property type="component" value="Unassembled WGS sequence"/>
</dbReference>
<accession>A0AAP0IHA7</accession>
<evidence type="ECO:0000313" key="1">
    <source>
        <dbReference type="EMBL" id="KAK9115347.1"/>
    </source>
</evidence>
<keyword evidence="2" id="KW-1185">Reference proteome</keyword>
<comment type="caution">
    <text evidence="1">The sequence shown here is derived from an EMBL/GenBank/DDBJ whole genome shotgun (WGS) entry which is preliminary data.</text>
</comment>
<evidence type="ECO:0000313" key="2">
    <source>
        <dbReference type="Proteomes" id="UP001420932"/>
    </source>
</evidence>
<sequence>MVYSCWSMLLRSFILIKVHIMTTYIRHYKCTFLAKHLICVTLNKSKHEAFLTCSPTNTNRIIKYKIFSTMAFLDINAKLHLSI</sequence>
<proteinExistence type="predicted"/>
<name>A0AAP0IHA7_9MAGN</name>